<feature type="transmembrane region" description="Helical" evidence="6">
    <location>
        <begin position="39"/>
        <end position="61"/>
    </location>
</feature>
<comment type="subcellular location">
    <subcellularLocation>
        <location evidence="1">Cell membrane</location>
        <topology evidence="1">Multi-pass membrane protein</topology>
    </subcellularLocation>
</comment>
<reference evidence="7 8" key="1">
    <citation type="submission" date="2019-04" db="EMBL/GenBank/DDBJ databases">
        <title>Niastella caeni sp. nov., isolated from activated sludge.</title>
        <authorList>
            <person name="Sheng M."/>
        </authorList>
    </citation>
    <scope>NUCLEOTIDE SEQUENCE [LARGE SCALE GENOMIC DNA]</scope>
    <source>
        <strain evidence="7 8">HX-2-15</strain>
    </source>
</reference>
<evidence type="ECO:0000313" key="7">
    <source>
        <dbReference type="EMBL" id="THU30391.1"/>
    </source>
</evidence>
<proteinExistence type="predicted"/>
<keyword evidence="8" id="KW-1185">Reference proteome</keyword>
<feature type="transmembrane region" description="Helical" evidence="6">
    <location>
        <begin position="183"/>
        <end position="204"/>
    </location>
</feature>
<feature type="transmembrane region" description="Helical" evidence="6">
    <location>
        <begin position="151"/>
        <end position="174"/>
    </location>
</feature>
<dbReference type="RefSeq" id="WP_136580867.1">
    <property type="nucleotide sequence ID" value="NZ_STFF01000016.1"/>
</dbReference>
<keyword evidence="4 6" id="KW-1133">Transmembrane helix</keyword>
<dbReference type="Pfam" id="PF01810">
    <property type="entry name" value="LysE"/>
    <property type="match status" value="1"/>
</dbReference>
<feature type="transmembrane region" description="Helical" evidence="6">
    <location>
        <begin position="6"/>
        <end position="27"/>
    </location>
</feature>
<dbReference type="OrthoDB" id="9342487at2"/>
<evidence type="ECO:0000256" key="4">
    <source>
        <dbReference type="ARBA" id="ARBA00022989"/>
    </source>
</evidence>
<evidence type="ECO:0000256" key="1">
    <source>
        <dbReference type="ARBA" id="ARBA00004651"/>
    </source>
</evidence>
<accession>A0A4S8H8K2</accession>
<dbReference type="GO" id="GO:0006865">
    <property type="term" value="P:amino acid transport"/>
    <property type="evidence" value="ECO:0007669"/>
    <property type="project" value="InterPro"/>
</dbReference>
<protein>
    <submittedName>
        <fullName evidence="7">Lysine transporter LysE</fullName>
    </submittedName>
</protein>
<evidence type="ECO:0000313" key="8">
    <source>
        <dbReference type="Proteomes" id="UP000306918"/>
    </source>
</evidence>
<sequence length="207" mass="23228">MYLKIFITGMCISFLGTLPLGTLNMAAMQISVSDGIRPALYFSIGALLVEIIYVRISLVAMDWVQKQQRLFRWLEWFTVLIIAALAVSNFIAAASPHAQKNVILSHTIHRFWLGVAMSAINPAQIPFWFGWSTALFTKKVLLPRYDHYNTYIAGIGLGTFVGNAIFIFGGQLIVNRLNAHHDLISWIIGGVFAVTAVIMSWKIVRRK</sequence>
<comment type="caution">
    <text evidence="7">The sequence shown here is derived from an EMBL/GenBank/DDBJ whole genome shotgun (WGS) entry which is preliminary data.</text>
</comment>
<feature type="transmembrane region" description="Helical" evidence="6">
    <location>
        <begin position="111"/>
        <end position="131"/>
    </location>
</feature>
<evidence type="ECO:0000256" key="3">
    <source>
        <dbReference type="ARBA" id="ARBA00022692"/>
    </source>
</evidence>
<dbReference type="AlphaFoldDB" id="A0A4S8H8K2"/>
<name>A0A4S8H8K2_9BACT</name>
<dbReference type="Proteomes" id="UP000306918">
    <property type="component" value="Unassembled WGS sequence"/>
</dbReference>
<gene>
    <name evidence="7" type="ORF">FAM09_30000</name>
</gene>
<evidence type="ECO:0000256" key="2">
    <source>
        <dbReference type="ARBA" id="ARBA00022475"/>
    </source>
</evidence>
<feature type="transmembrane region" description="Helical" evidence="6">
    <location>
        <begin position="73"/>
        <end position="91"/>
    </location>
</feature>
<keyword evidence="5 6" id="KW-0472">Membrane</keyword>
<keyword evidence="2" id="KW-1003">Cell membrane</keyword>
<dbReference type="InterPro" id="IPR001123">
    <property type="entry name" value="LeuE-type"/>
</dbReference>
<keyword evidence="3 6" id="KW-0812">Transmembrane</keyword>
<organism evidence="7 8">
    <name type="scientific">Niastella caeni</name>
    <dbReference type="NCBI Taxonomy" id="2569763"/>
    <lineage>
        <taxon>Bacteria</taxon>
        <taxon>Pseudomonadati</taxon>
        <taxon>Bacteroidota</taxon>
        <taxon>Chitinophagia</taxon>
        <taxon>Chitinophagales</taxon>
        <taxon>Chitinophagaceae</taxon>
        <taxon>Niastella</taxon>
    </lineage>
</organism>
<dbReference type="GO" id="GO:0005886">
    <property type="term" value="C:plasma membrane"/>
    <property type="evidence" value="ECO:0007669"/>
    <property type="project" value="UniProtKB-SubCell"/>
</dbReference>
<evidence type="ECO:0000256" key="6">
    <source>
        <dbReference type="SAM" id="Phobius"/>
    </source>
</evidence>
<evidence type="ECO:0000256" key="5">
    <source>
        <dbReference type="ARBA" id="ARBA00023136"/>
    </source>
</evidence>
<dbReference type="EMBL" id="STFF01000016">
    <property type="protein sequence ID" value="THU30391.1"/>
    <property type="molecule type" value="Genomic_DNA"/>
</dbReference>